<dbReference type="GO" id="GO:0008465">
    <property type="term" value="F:hydroxypyruvate reductase (NADH) activity"/>
    <property type="evidence" value="ECO:0007669"/>
    <property type="project" value="TreeGrafter"/>
</dbReference>
<keyword evidence="1 2" id="KW-0560">Oxidoreductase</keyword>
<dbReference type="STRING" id="199890.A0A182PAS6"/>
<dbReference type="Pfam" id="PF02826">
    <property type="entry name" value="2-Hacid_dh_C"/>
    <property type="match status" value="1"/>
</dbReference>
<feature type="domain" description="D-isomer specific 2-hydroxyacid dehydrogenase NAD-binding" evidence="4">
    <location>
        <begin position="128"/>
        <end position="279"/>
    </location>
</feature>
<protein>
    <recommendedName>
        <fullName evidence="7">D-isomer specific 2-hydroxyacid dehydrogenase NAD-binding domain-containing protein</fullName>
    </recommendedName>
</protein>
<evidence type="ECO:0008006" key="7">
    <source>
        <dbReference type="Google" id="ProtNLM"/>
    </source>
</evidence>
<dbReference type="VEuPathDB" id="VectorBase:AEPI004031"/>
<dbReference type="GO" id="GO:0030267">
    <property type="term" value="F:glyoxylate reductase (NADPH) activity"/>
    <property type="evidence" value="ECO:0007669"/>
    <property type="project" value="TreeGrafter"/>
</dbReference>
<dbReference type="InterPro" id="IPR050223">
    <property type="entry name" value="D-isomer_2-hydroxyacid_DH"/>
</dbReference>
<dbReference type="Pfam" id="PF00389">
    <property type="entry name" value="2-Hacid_dh"/>
    <property type="match status" value="1"/>
</dbReference>
<evidence type="ECO:0000259" key="4">
    <source>
        <dbReference type="Pfam" id="PF02826"/>
    </source>
</evidence>
<evidence type="ECO:0000313" key="6">
    <source>
        <dbReference type="Proteomes" id="UP000075885"/>
    </source>
</evidence>
<reference evidence="5" key="2">
    <citation type="submission" date="2020-05" db="UniProtKB">
        <authorList>
            <consortium name="EnsemblMetazoa"/>
        </authorList>
    </citation>
    <scope>IDENTIFICATION</scope>
    <source>
        <strain evidence="5">Epiroticus2</strain>
    </source>
</reference>
<evidence type="ECO:0000256" key="1">
    <source>
        <dbReference type="ARBA" id="ARBA00023002"/>
    </source>
</evidence>
<comment type="similarity">
    <text evidence="2">Belongs to the D-isomer specific 2-hydroxyacid dehydrogenase family.</text>
</comment>
<evidence type="ECO:0000256" key="2">
    <source>
        <dbReference type="RuleBase" id="RU003719"/>
    </source>
</evidence>
<dbReference type="InterPro" id="IPR029753">
    <property type="entry name" value="D-isomer_DH_CS"/>
</dbReference>
<dbReference type="SUPFAM" id="SSF52283">
    <property type="entry name" value="Formate/glycerate dehydrogenase catalytic domain-like"/>
    <property type="match status" value="1"/>
</dbReference>
<evidence type="ECO:0000259" key="3">
    <source>
        <dbReference type="Pfam" id="PF00389"/>
    </source>
</evidence>
<reference evidence="6" key="1">
    <citation type="submission" date="2013-03" db="EMBL/GenBank/DDBJ databases">
        <title>The Genome Sequence of Anopheles epiroticus epiroticus2.</title>
        <authorList>
            <consortium name="The Broad Institute Genomics Platform"/>
            <person name="Neafsey D.E."/>
            <person name="Howell P."/>
            <person name="Walker B."/>
            <person name="Young S.K."/>
            <person name="Zeng Q."/>
            <person name="Gargeya S."/>
            <person name="Fitzgerald M."/>
            <person name="Haas B."/>
            <person name="Abouelleil A."/>
            <person name="Allen A.W."/>
            <person name="Alvarado L."/>
            <person name="Arachchi H.M."/>
            <person name="Berlin A.M."/>
            <person name="Chapman S.B."/>
            <person name="Gainer-Dewar J."/>
            <person name="Goldberg J."/>
            <person name="Griggs A."/>
            <person name="Gujja S."/>
            <person name="Hansen M."/>
            <person name="Howarth C."/>
            <person name="Imamovic A."/>
            <person name="Ireland A."/>
            <person name="Larimer J."/>
            <person name="McCowan C."/>
            <person name="Murphy C."/>
            <person name="Pearson M."/>
            <person name="Poon T.W."/>
            <person name="Priest M."/>
            <person name="Roberts A."/>
            <person name="Saif S."/>
            <person name="Shea T."/>
            <person name="Sisk P."/>
            <person name="Sykes S."/>
            <person name="Wortman J."/>
            <person name="Nusbaum C."/>
            <person name="Birren B."/>
        </authorList>
    </citation>
    <scope>NUCLEOTIDE SEQUENCE [LARGE SCALE GENOMIC DNA]</scope>
    <source>
        <strain evidence="6">Epiroticus2</strain>
    </source>
</reference>
<dbReference type="PROSITE" id="PS00671">
    <property type="entry name" value="D_2_HYDROXYACID_DH_3"/>
    <property type="match status" value="1"/>
</dbReference>
<organism evidence="5 6">
    <name type="scientific">Anopheles epiroticus</name>
    <dbReference type="NCBI Taxonomy" id="199890"/>
    <lineage>
        <taxon>Eukaryota</taxon>
        <taxon>Metazoa</taxon>
        <taxon>Ecdysozoa</taxon>
        <taxon>Arthropoda</taxon>
        <taxon>Hexapoda</taxon>
        <taxon>Insecta</taxon>
        <taxon>Pterygota</taxon>
        <taxon>Neoptera</taxon>
        <taxon>Endopterygota</taxon>
        <taxon>Diptera</taxon>
        <taxon>Nematocera</taxon>
        <taxon>Culicoidea</taxon>
        <taxon>Culicidae</taxon>
        <taxon>Anophelinae</taxon>
        <taxon>Anopheles</taxon>
    </lineage>
</organism>
<dbReference type="PANTHER" id="PTHR10996:SF119">
    <property type="entry name" value="FI03731P-RELATED"/>
    <property type="match status" value="1"/>
</dbReference>
<sequence length="313" mass="34418">MRRPRVLVTHHQVQPVALEMLRKECDVIVPTVDFPSRREILALCPGVDGLLWTNYKMKLDREVLDACGSQLKAISLTMNGVDCVDIEELAGRNIPLGHTPFIPNSAVADIALGLLIATNEGLLGAGSEDEPPRQSIQGSTVGIVGFGGIGELIARRLQGFDIASILYCGPKPKENASNFNAQFLPFEDLLVRSDFIFICCPLTNGTVRMFGRKAFAMMKRTSVLINVARGAIIDETALIDTLKSGRIRAAGLDTVVNEPLAPESELFRLPNCVILPHLGTATKRTRDEMAVRAVENLIRRLHNERMPSEFHKK</sequence>
<proteinExistence type="inferred from homology"/>
<dbReference type="InterPro" id="IPR006140">
    <property type="entry name" value="D-isomer_DH_NAD-bd"/>
</dbReference>
<dbReference type="Gene3D" id="3.40.50.720">
    <property type="entry name" value="NAD(P)-binding Rossmann-like Domain"/>
    <property type="match status" value="2"/>
</dbReference>
<dbReference type="InterPro" id="IPR036291">
    <property type="entry name" value="NAD(P)-bd_dom_sf"/>
</dbReference>
<keyword evidence="6" id="KW-1185">Reference proteome</keyword>
<dbReference type="PANTHER" id="PTHR10996">
    <property type="entry name" value="2-HYDROXYACID DEHYDROGENASE-RELATED"/>
    <property type="match status" value="1"/>
</dbReference>
<dbReference type="GO" id="GO:0051287">
    <property type="term" value="F:NAD binding"/>
    <property type="evidence" value="ECO:0007669"/>
    <property type="project" value="InterPro"/>
</dbReference>
<dbReference type="AlphaFoldDB" id="A0A182PAS6"/>
<dbReference type="EnsemblMetazoa" id="AEPI004031-RA">
    <property type="protein sequence ID" value="AEPI004031-PA"/>
    <property type="gene ID" value="AEPI004031"/>
</dbReference>
<feature type="domain" description="D-isomer specific 2-hydroxyacid dehydrogenase catalytic" evidence="3">
    <location>
        <begin position="6"/>
        <end position="308"/>
    </location>
</feature>
<accession>A0A182PAS6</accession>
<dbReference type="InterPro" id="IPR006139">
    <property type="entry name" value="D-isomer_2_OHA_DH_cat_dom"/>
</dbReference>
<name>A0A182PAS6_9DIPT</name>
<dbReference type="SUPFAM" id="SSF51735">
    <property type="entry name" value="NAD(P)-binding Rossmann-fold domains"/>
    <property type="match status" value="1"/>
</dbReference>
<dbReference type="GO" id="GO:0005829">
    <property type="term" value="C:cytosol"/>
    <property type="evidence" value="ECO:0007669"/>
    <property type="project" value="TreeGrafter"/>
</dbReference>
<dbReference type="Proteomes" id="UP000075885">
    <property type="component" value="Unassembled WGS sequence"/>
</dbReference>
<evidence type="ECO:0000313" key="5">
    <source>
        <dbReference type="EnsemblMetazoa" id="AEPI004031-PA"/>
    </source>
</evidence>